<dbReference type="GeneTree" id="ENSGT00940000158967"/>
<feature type="region of interest" description="Disordered" evidence="1">
    <location>
        <begin position="104"/>
        <end position="125"/>
    </location>
</feature>
<feature type="signal peptide" evidence="2">
    <location>
        <begin position="1"/>
        <end position="21"/>
    </location>
</feature>
<name>A0A8C0GJW4_CHEAB</name>
<dbReference type="AlphaFoldDB" id="A0A8C0GJW4"/>
<feature type="domain" description="Prolyl 4-hydroxylase N-terminal" evidence="3">
    <location>
        <begin position="27"/>
        <end position="104"/>
    </location>
</feature>
<organism evidence="4 5">
    <name type="scientific">Chelonoidis abingdonii</name>
    <name type="common">Abingdon island giant tortoise</name>
    <name type="synonym">Testudo abingdonii</name>
    <dbReference type="NCBI Taxonomy" id="106734"/>
    <lineage>
        <taxon>Eukaryota</taxon>
        <taxon>Metazoa</taxon>
        <taxon>Chordata</taxon>
        <taxon>Craniata</taxon>
        <taxon>Vertebrata</taxon>
        <taxon>Euteleostomi</taxon>
        <taxon>Archelosauria</taxon>
        <taxon>Testudinata</taxon>
        <taxon>Testudines</taxon>
        <taxon>Cryptodira</taxon>
        <taxon>Durocryptodira</taxon>
        <taxon>Testudinoidea</taxon>
        <taxon>Testudinidae</taxon>
        <taxon>Chelonoidis</taxon>
    </lineage>
</organism>
<dbReference type="Ensembl" id="ENSCABT00000009618.1">
    <property type="protein sequence ID" value="ENSCABP00000008774.1"/>
    <property type="gene ID" value="ENSCABG00000006624.1"/>
</dbReference>
<evidence type="ECO:0000313" key="5">
    <source>
        <dbReference type="Proteomes" id="UP000694404"/>
    </source>
</evidence>
<keyword evidence="2" id="KW-0732">Signal</keyword>
<dbReference type="GO" id="GO:0004656">
    <property type="term" value="F:procollagen-proline 4-dioxygenase activity"/>
    <property type="evidence" value="ECO:0007669"/>
    <property type="project" value="InterPro"/>
</dbReference>
<reference evidence="4" key="2">
    <citation type="submission" date="2025-09" db="UniProtKB">
        <authorList>
            <consortium name="Ensembl"/>
        </authorList>
    </citation>
    <scope>IDENTIFICATION</scope>
</reference>
<keyword evidence="5" id="KW-1185">Reference proteome</keyword>
<proteinExistence type="predicted"/>
<accession>A0A8C0GJW4</accession>
<sequence length="125" mass="13755">MRLAEVAALGLWLGCLRRAQGETFTSMLTVRQALATETRLLRHLAAYLEAETHRLKDLRRFYNKVQDLHLGAGGSAANPLLAYTLIKRLQSDWLNVVHSLEASENTQGTGEGGVPNPQLPHIPSA</sequence>
<dbReference type="Gene3D" id="6.10.140.1460">
    <property type="match status" value="1"/>
</dbReference>
<dbReference type="OMA" id="RNTQGTG"/>
<dbReference type="Proteomes" id="UP000694404">
    <property type="component" value="Unplaced"/>
</dbReference>
<dbReference type="Pfam" id="PF08336">
    <property type="entry name" value="P4Ha_N"/>
    <property type="match status" value="1"/>
</dbReference>
<evidence type="ECO:0000256" key="2">
    <source>
        <dbReference type="SAM" id="SignalP"/>
    </source>
</evidence>
<evidence type="ECO:0000313" key="4">
    <source>
        <dbReference type="Ensembl" id="ENSCABP00000008774.1"/>
    </source>
</evidence>
<dbReference type="GO" id="GO:0005783">
    <property type="term" value="C:endoplasmic reticulum"/>
    <property type="evidence" value="ECO:0007669"/>
    <property type="project" value="InterPro"/>
</dbReference>
<feature type="chain" id="PRO_5034561826" description="Prolyl 4-hydroxylase N-terminal domain-containing protein" evidence="2">
    <location>
        <begin position="22"/>
        <end position="125"/>
    </location>
</feature>
<evidence type="ECO:0000259" key="3">
    <source>
        <dbReference type="Pfam" id="PF08336"/>
    </source>
</evidence>
<protein>
    <recommendedName>
        <fullName evidence="3">Prolyl 4-hydroxylase N-terminal domain-containing protein</fullName>
    </recommendedName>
</protein>
<dbReference type="InterPro" id="IPR013547">
    <property type="entry name" value="P4H_N"/>
</dbReference>
<reference evidence="4" key="1">
    <citation type="submission" date="2025-08" db="UniProtKB">
        <authorList>
            <consortium name="Ensembl"/>
        </authorList>
    </citation>
    <scope>IDENTIFICATION</scope>
</reference>
<evidence type="ECO:0000256" key="1">
    <source>
        <dbReference type="SAM" id="MobiDB-lite"/>
    </source>
</evidence>